<dbReference type="Proteomes" id="UP000018348">
    <property type="component" value="Unassembled WGS sequence"/>
</dbReference>
<name>T2IH15_CROWT</name>
<gene>
    <name evidence="1" type="ORF">CWATWH8502_1841</name>
</gene>
<organism evidence="1 2">
    <name type="scientific">Crocosphaera watsonii WH 8502</name>
    <dbReference type="NCBI Taxonomy" id="423474"/>
    <lineage>
        <taxon>Bacteria</taxon>
        <taxon>Bacillati</taxon>
        <taxon>Cyanobacteriota</taxon>
        <taxon>Cyanophyceae</taxon>
        <taxon>Oscillatoriophycideae</taxon>
        <taxon>Chroococcales</taxon>
        <taxon>Aphanothecaceae</taxon>
        <taxon>Crocosphaera</taxon>
    </lineage>
</organism>
<comment type="caution">
    <text evidence="1">The sequence shown here is derived from an EMBL/GenBank/DDBJ whole genome shotgun (WGS) entry which is preliminary data.</text>
</comment>
<reference evidence="1 2" key="2">
    <citation type="submission" date="2013-09" db="EMBL/GenBank/DDBJ databases">
        <title>Whole genome comparison of six Crocosphaera watsonii strains with differing phenotypes.</title>
        <authorList>
            <person name="Bench S.R."/>
            <person name="Heller P."/>
            <person name="Frank I."/>
            <person name="Arciniega M."/>
            <person name="Shilova I.N."/>
            <person name="Zehr J.P."/>
        </authorList>
    </citation>
    <scope>NUCLEOTIDE SEQUENCE [LARGE SCALE GENOMIC DNA]</scope>
    <source>
        <strain evidence="1 2">WH 8502</strain>
    </source>
</reference>
<reference evidence="1 2" key="1">
    <citation type="submission" date="2013-01" db="EMBL/GenBank/DDBJ databases">
        <authorList>
            <person name="Bench S."/>
        </authorList>
    </citation>
    <scope>NUCLEOTIDE SEQUENCE [LARGE SCALE GENOMIC DNA]</scope>
    <source>
        <strain evidence="1 2">WH 8502</strain>
    </source>
</reference>
<dbReference type="EMBL" id="CAQK01000599">
    <property type="protein sequence ID" value="CCQ52194.1"/>
    <property type="molecule type" value="Genomic_DNA"/>
</dbReference>
<sequence length="40" mass="4789">MLYFLNLRMEMGLKPICLIIYQILVSKDFTVREIEQLISL</sequence>
<evidence type="ECO:0000313" key="2">
    <source>
        <dbReference type="Proteomes" id="UP000018348"/>
    </source>
</evidence>
<accession>T2IH15</accession>
<evidence type="ECO:0000313" key="1">
    <source>
        <dbReference type="EMBL" id="CCQ52194.1"/>
    </source>
</evidence>
<dbReference type="AlphaFoldDB" id="T2IH15"/>
<protein>
    <submittedName>
        <fullName evidence="1">Uncharacterized protein</fullName>
    </submittedName>
</protein>
<proteinExistence type="predicted"/>